<dbReference type="Proteomes" id="UP000681967">
    <property type="component" value="Unassembled WGS sequence"/>
</dbReference>
<evidence type="ECO:0000313" key="1">
    <source>
        <dbReference type="EMBL" id="CAF4532383.1"/>
    </source>
</evidence>
<evidence type="ECO:0000313" key="2">
    <source>
        <dbReference type="EMBL" id="CAF4542247.1"/>
    </source>
</evidence>
<accession>A0A8S2Y486</accession>
<dbReference type="Proteomes" id="UP000681720">
    <property type="component" value="Unassembled WGS sequence"/>
</dbReference>
<evidence type="ECO:0000313" key="6">
    <source>
        <dbReference type="EMBL" id="CAF4841390.1"/>
    </source>
</evidence>
<name>A0A8S2Y486_9BILA</name>
<gene>
    <name evidence="4" type="ORF">BYL167_LOCUS37877</name>
    <name evidence="5" type="ORF">BYL167_LOCUS39468</name>
    <name evidence="2" type="ORF">GIL414_LOCUS36472</name>
    <name evidence="3" type="ORF">GIL414_LOCUS36527</name>
    <name evidence="1" type="ORF">SMN809_LOCUS36293</name>
    <name evidence="6" type="ORF">SMN809_LOCUS48957</name>
</gene>
<evidence type="ECO:0000313" key="7">
    <source>
        <dbReference type="Proteomes" id="UP000676336"/>
    </source>
</evidence>
<comment type="caution">
    <text evidence="1">The sequence shown here is derived from an EMBL/GenBank/DDBJ whole genome shotgun (WGS) entry which is preliminary data.</text>
</comment>
<evidence type="ECO:0000313" key="3">
    <source>
        <dbReference type="EMBL" id="CAF4543574.1"/>
    </source>
</evidence>
<dbReference type="Proteomes" id="UP000676336">
    <property type="component" value="Unassembled WGS sequence"/>
</dbReference>
<dbReference type="EMBL" id="CAJOBJ010090898">
    <property type="protein sequence ID" value="CAF4542247.1"/>
    <property type="molecule type" value="Genomic_DNA"/>
</dbReference>
<dbReference type="EMBL" id="CAJOBI010158540">
    <property type="protein sequence ID" value="CAF4841390.1"/>
    <property type="molecule type" value="Genomic_DNA"/>
</dbReference>
<protein>
    <submittedName>
        <fullName evidence="1">Uncharacterized protein</fullName>
    </submittedName>
</protein>
<dbReference type="EMBL" id="CAJOBI010088941">
    <property type="protein sequence ID" value="CAF4532383.1"/>
    <property type="molecule type" value="Genomic_DNA"/>
</dbReference>
<proteinExistence type="predicted"/>
<organism evidence="1 7">
    <name type="scientific">Rotaria magnacalcarata</name>
    <dbReference type="NCBI Taxonomy" id="392030"/>
    <lineage>
        <taxon>Eukaryota</taxon>
        <taxon>Metazoa</taxon>
        <taxon>Spiralia</taxon>
        <taxon>Gnathifera</taxon>
        <taxon>Rotifera</taxon>
        <taxon>Eurotatoria</taxon>
        <taxon>Bdelloidea</taxon>
        <taxon>Philodinida</taxon>
        <taxon>Philodinidae</taxon>
        <taxon>Rotaria</taxon>
    </lineage>
</organism>
<dbReference type="EMBL" id="CAJOBH010086880">
    <property type="protein sequence ID" value="CAF4545383.1"/>
    <property type="molecule type" value="Genomic_DNA"/>
</dbReference>
<dbReference type="AlphaFoldDB" id="A0A8S2Y486"/>
<evidence type="ECO:0000313" key="5">
    <source>
        <dbReference type="EMBL" id="CAF4584964.1"/>
    </source>
</evidence>
<evidence type="ECO:0000313" key="4">
    <source>
        <dbReference type="EMBL" id="CAF4545383.1"/>
    </source>
</evidence>
<dbReference type="EMBL" id="CAJOBH010094962">
    <property type="protein sequence ID" value="CAF4584964.1"/>
    <property type="molecule type" value="Genomic_DNA"/>
</dbReference>
<dbReference type="EMBL" id="CAJOBJ010091177">
    <property type="protein sequence ID" value="CAF4543574.1"/>
    <property type="molecule type" value="Genomic_DNA"/>
</dbReference>
<sequence length="36" mass="4073">RTGRALTVHGTNQILIANGTKQLQRIELLQKDNKDK</sequence>
<feature type="non-terminal residue" evidence="1">
    <location>
        <position position="1"/>
    </location>
</feature>
<reference evidence="1" key="1">
    <citation type="submission" date="2021-02" db="EMBL/GenBank/DDBJ databases">
        <authorList>
            <person name="Nowell W R."/>
        </authorList>
    </citation>
    <scope>NUCLEOTIDE SEQUENCE</scope>
</reference>